<keyword evidence="2" id="KW-0004">4Fe-4S</keyword>
<evidence type="ECO:0000256" key="2">
    <source>
        <dbReference type="RuleBase" id="RU364116"/>
    </source>
</evidence>
<accession>A0A7V3JAG1</accession>
<dbReference type="GO" id="GO:0004109">
    <property type="term" value="F:coproporphyrinogen oxidase activity"/>
    <property type="evidence" value="ECO:0007669"/>
    <property type="project" value="InterPro"/>
</dbReference>
<dbReference type="SFLD" id="SFLDF00562">
    <property type="entry name" value="HemN-like__clustered_with_heat"/>
    <property type="match status" value="1"/>
</dbReference>
<comment type="function">
    <text evidence="2">Probably acts as a heme chaperone, transferring heme to an unknown acceptor. Binds one molecule of heme per monomer, possibly covalently. Binds 1 [4Fe-4S] cluster. The cluster is coordinated with 3 cysteines and an exchangeable S-adenosyl-L-methionine.</text>
</comment>
<keyword evidence="2" id="KW-0479">Metal-binding</keyword>
<keyword evidence="2" id="KW-0963">Cytoplasm</keyword>
<dbReference type="InterPro" id="IPR007197">
    <property type="entry name" value="rSAM"/>
</dbReference>
<dbReference type="GO" id="GO:0005737">
    <property type="term" value="C:cytoplasm"/>
    <property type="evidence" value="ECO:0007669"/>
    <property type="project" value="UniProtKB-SubCell"/>
</dbReference>
<comment type="caution">
    <text evidence="4">The sequence shown here is derived from an EMBL/GenBank/DDBJ whole genome shotgun (WGS) entry which is preliminary data.</text>
</comment>
<dbReference type="EMBL" id="DTGG01000132">
    <property type="protein sequence ID" value="HFZ09347.1"/>
    <property type="molecule type" value="Genomic_DNA"/>
</dbReference>
<name>A0A7V3JAG1_UNCC3</name>
<keyword evidence="2" id="KW-0349">Heme</keyword>
<dbReference type="Gene3D" id="3.80.30.20">
    <property type="entry name" value="tm_1862 like domain"/>
    <property type="match status" value="1"/>
</dbReference>
<reference evidence="4" key="1">
    <citation type="journal article" date="2020" name="mSystems">
        <title>Genome- and Community-Level Interaction Insights into Carbon Utilization and Element Cycling Functions of Hydrothermarchaeota in Hydrothermal Sediment.</title>
        <authorList>
            <person name="Zhou Z."/>
            <person name="Liu Y."/>
            <person name="Xu W."/>
            <person name="Pan J."/>
            <person name="Luo Z.H."/>
            <person name="Li M."/>
        </authorList>
    </citation>
    <scope>NUCLEOTIDE SEQUENCE [LARGE SCALE GENOMIC DNA]</scope>
    <source>
        <strain evidence="4">SpSt-757</strain>
    </source>
</reference>
<keyword evidence="2" id="KW-0143">Chaperone</keyword>
<dbReference type="PROSITE" id="PS51918">
    <property type="entry name" value="RADICAL_SAM"/>
    <property type="match status" value="1"/>
</dbReference>
<evidence type="ECO:0000259" key="3">
    <source>
        <dbReference type="PROSITE" id="PS51918"/>
    </source>
</evidence>
<evidence type="ECO:0000313" key="4">
    <source>
        <dbReference type="EMBL" id="HFZ09347.1"/>
    </source>
</evidence>
<dbReference type="GO" id="GO:0006779">
    <property type="term" value="P:porphyrin-containing compound biosynthetic process"/>
    <property type="evidence" value="ECO:0007669"/>
    <property type="project" value="InterPro"/>
</dbReference>
<dbReference type="SMART" id="SM00729">
    <property type="entry name" value="Elp3"/>
    <property type="match status" value="1"/>
</dbReference>
<dbReference type="PANTHER" id="PTHR13932">
    <property type="entry name" value="COPROPORPHYRINIGEN III OXIDASE"/>
    <property type="match status" value="1"/>
</dbReference>
<dbReference type="InterPro" id="IPR058240">
    <property type="entry name" value="rSAM_sf"/>
</dbReference>
<organism evidence="4">
    <name type="scientific">candidate division CPR3 bacterium</name>
    <dbReference type="NCBI Taxonomy" id="2268181"/>
    <lineage>
        <taxon>Bacteria</taxon>
        <taxon>Bacteria division CPR3</taxon>
    </lineage>
</organism>
<sequence>MVKCSKNKYGLYIHVPFCLSKCPYCHFYSVSIDKKEEFFDIYLRALQEEVARYKSLDFKYETLYVGGGTPNVLSPKELATLLELVHKNLDLGEVKEKSIEVNPENVKKDFIKVIKEFGFNRVSIGAQSFIDKELKLLGRQHTVKDTIRTFQILREAGFNNINIDLIFAFKGQTLPSFQYSLEQTCDLAPEHISTYTMTYEKPARKDLELKDEETVVKMFRLRNKILKAHGFKMYEISNYSKKGFECLHNLKYWLRHYYIGLGPSASGFYLKDGKEIRYTNPSSFLQYSKGIKKIEILNENQKVIEEIFLSLRTKWGLKVKSELLKSIPEELKPFIKVKNNSLFLTEKGMLVADSIALKIYEHYEELKKETGL</sequence>
<dbReference type="SFLD" id="SFLDG01065">
    <property type="entry name" value="anaerobic_coproporphyrinogen-I"/>
    <property type="match status" value="1"/>
</dbReference>
<feature type="domain" description="Radical SAM core" evidence="3">
    <location>
        <begin position="3"/>
        <end position="232"/>
    </location>
</feature>
<comment type="similarity">
    <text evidence="1">Belongs to the anaerobic coproporphyrinogen-III oxidase family. HemW subfamily.</text>
</comment>
<dbReference type="AlphaFoldDB" id="A0A7V3JAG1"/>
<dbReference type="InterPro" id="IPR034505">
    <property type="entry name" value="Coproporphyrinogen-III_oxidase"/>
</dbReference>
<evidence type="ECO:0000256" key="1">
    <source>
        <dbReference type="ARBA" id="ARBA00006100"/>
    </source>
</evidence>
<keyword evidence="2" id="KW-0949">S-adenosyl-L-methionine</keyword>
<keyword evidence="2" id="KW-0408">Iron</keyword>
<gene>
    <name evidence="4" type="primary">hemW</name>
    <name evidence="4" type="ORF">ENV41_04360</name>
</gene>
<comment type="subcellular location">
    <subcellularLocation>
        <location evidence="2">Cytoplasm</location>
    </subcellularLocation>
</comment>
<proteinExistence type="inferred from homology"/>
<keyword evidence="2" id="KW-0411">Iron-sulfur</keyword>
<dbReference type="InterPro" id="IPR004559">
    <property type="entry name" value="HemW-like"/>
</dbReference>
<dbReference type="GO" id="GO:0046872">
    <property type="term" value="F:metal ion binding"/>
    <property type="evidence" value="ECO:0007669"/>
    <property type="project" value="UniProtKB-UniRule"/>
</dbReference>
<dbReference type="NCBIfam" id="TIGR00539">
    <property type="entry name" value="hemN_rel"/>
    <property type="match status" value="1"/>
</dbReference>
<dbReference type="PANTHER" id="PTHR13932:SF5">
    <property type="entry name" value="RADICAL S-ADENOSYL METHIONINE DOMAIN-CONTAINING PROTEIN 1, MITOCHONDRIAL"/>
    <property type="match status" value="1"/>
</dbReference>
<dbReference type="Pfam" id="PF04055">
    <property type="entry name" value="Radical_SAM"/>
    <property type="match status" value="1"/>
</dbReference>
<dbReference type="SUPFAM" id="SSF102114">
    <property type="entry name" value="Radical SAM enzymes"/>
    <property type="match status" value="1"/>
</dbReference>
<dbReference type="InterPro" id="IPR023404">
    <property type="entry name" value="rSAM_horseshoe"/>
</dbReference>
<dbReference type="GO" id="GO:0051539">
    <property type="term" value="F:4 iron, 4 sulfur cluster binding"/>
    <property type="evidence" value="ECO:0007669"/>
    <property type="project" value="UniProtKB-UniRule"/>
</dbReference>
<protein>
    <recommendedName>
        <fullName evidence="2">Heme chaperone HemW</fullName>
    </recommendedName>
</protein>
<dbReference type="SFLD" id="SFLDS00029">
    <property type="entry name" value="Radical_SAM"/>
    <property type="match status" value="1"/>
</dbReference>
<dbReference type="CDD" id="cd01335">
    <property type="entry name" value="Radical_SAM"/>
    <property type="match status" value="1"/>
</dbReference>
<dbReference type="InterPro" id="IPR006638">
    <property type="entry name" value="Elp3/MiaA/NifB-like_rSAM"/>
</dbReference>